<evidence type="ECO:0000256" key="1">
    <source>
        <dbReference type="ARBA" id="ARBA00009407"/>
    </source>
</evidence>
<dbReference type="InterPro" id="IPR031567">
    <property type="entry name" value="CRIM_dom"/>
</dbReference>
<protein>
    <recommendedName>
        <fullName evidence="3">CRIM domain-containing protein</fullName>
    </recommendedName>
</protein>
<dbReference type="GO" id="GO:0005546">
    <property type="term" value="F:phosphatidylinositol-4,5-bisphosphate binding"/>
    <property type="evidence" value="ECO:0007669"/>
    <property type="project" value="TreeGrafter"/>
</dbReference>
<evidence type="ECO:0000259" key="3">
    <source>
        <dbReference type="Pfam" id="PF16978"/>
    </source>
</evidence>
<reference evidence="4" key="1">
    <citation type="submission" date="2021-02" db="EMBL/GenBank/DDBJ databases">
        <authorList>
            <person name="Nowell W R."/>
        </authorList>
    </citation>
    <scope>NUCLEOTIDE SEQUENCE</scope>
</reference>
<dbReference type="InterPro" id="IPR008828">
    <property type="entry name" value="Sin1/Avo1"/>
</dbReference>
<sequence length="574" mass="65684">MSLGGGDPQVILRRIRHGFIICDDTELCDKIISQDVETEQRRRNIAKTKSIDIEKTDLLTLLRTDPAFILDELKHSPEWTATNVQVRRVRCETLGRLDEIKTENEAKLRRVRCETLGRLDEIKTENEAKRKVEVISWQDPPQPQIRRVRCETLGRLDEIKTENEAKRKVEVISWQDPPQPQNSDESNHSENDENSSSSLFQRRTEPIRPLVQPSPLTALLQSSTHKQNAFVQYAKFDGTPNISTNQSKTFIVHLKSQKLPIIVFSHASVEETIGFICYKYTIENREPLLTQKDPSKYSLYIADDNGQAEDDFPPLTHTRPIGEYAFPHLALIEQVTPVNPSSTLIPTDNDENFDDDEFDDDSESCDDSSRSITPPPTTTSEPRKSVSSSGRASIHIAAQESLIELDPIIHLNRLYESLNQKIYSFDYYIKSGSSKHYKIKIDVSGEQIRFELLEKASRLTWQTMSLTTQRLVDCTLLSKDSNKKKDRTRVHFVVESQQESDGSRTFQTYELESTLETAEQFRDQILNIIKLKNPQGRDTYEDQLQLRRDNTKKRRSIFNILGAGLGNSGGSTKS</sequence>
<feature type="domain" description="CRIM" evidence="3">
    <location>
        <begin position="214"/>
        <end position="334"/>
    </location>
</feature>
<feature type="region of interest" description="Disordered" evidence="2">
    <location>
        <begin position="340"/>
        <end position="391"/>
    </location>
</feature>
<dbReference type="AlphaFoldDB" id="A0A813QJL9"/>
<feature type="compositionally biased region" description="Acidic residues" evidence="2">
    <location>
        <begin position="348"/>
        <end position="366"/>
    </location>
</feature>
<organism evidence="4 5">
    <name type="scientific">Adineta steineri</name>
    <dbReference type="NCBI Taxonomy" id="433720"/>
    <lineage>
        <taxon>Eukaryota</taxon>
        <taxon>Metazoa</taxon>
        <taxon>Spiralia</taxon>
        <taxon>Gnathifera</taxon>
        <taxon>Rotifera</taxon>
        <taxon>Eurotatoria</taxon>
        <taxon>Bdelloidea</taxon>
        <taxon>Adinetida</taxon>
        <taxon>Adinetidae</taxon>
        <taxon>Adineta</taxon>
    </lineage>
</organism>
<dbReference type="Gene3D" id="2.30.29.30">
    <property type="entry name" value="Pleckstrin-homology domain (PH domain)/Phosphotyrosine-binding domain (PTB)"/>
    <property type="match status" value="1"/>
</dbReference>
<dbReference type="EMBL" id="CAJNOG010000018">
    <property type="protein sequence ID" value="CAF0767852.1"/>
    <property type="molecule type" value="Genomic_DNA"/>
</dbReference>
<dbReference type="GO" id="GO:0005886">
    <property type="term" value="C:plasma membrane"/>
    <property type="evidence" value="ECO:0007669"/>
    <property type="project" value="TreeGrafter"/>
</dbReference>
<evidence type="ECO:0000313" key="4">
    <source>
        <dbReference type="EMBL" id="CAF0767852.1"/>
    </source>
</evidence>
<name>A0A813QJL9_9BILA</name>
<evidence type="ECO:0000256" key="2">
    <source>
        <dbReference type="SAM" id="MobiDB-lite"/>
    </source>
</evidence>
<feature type="region of interest" description="Disordered" evidence="2">
    <location>
        <begin position="168"/>
        <end position="207"/>
    </location>
</feature>
<accession>A0A813QJL9</accession>
<dbReference type="GO" id="GO:0038203">
    <property type="term" value="P:TORC2 signaling"/>
    <property type="evidence" value="ECO:0007669"/>
    <property type="project" value="TreeGrafter"/>
</dbReference>
<comment type="caution">
    <text evidence="4">The sequence shown here is derived from an EMBL/GenBank/DDBJ whole genome shotgun (WGS) entry which is preliminary data.</text>
</comment>
<evidence type="ECO:0000313" key="5">
    <source>
        <dbReference type="Proteomes" id="UP000663845"/>
    </source>
</evidence>
<dbReference type="PANTHER" id="PTHR13335:SF1">
    <property type="entry name" value="TARGET OF RAPAMYCIN COMPLEX 2 SUBUNIT MAPKAP1"/>
    <property type="match status" value="1"/>
</dbReference>
<proteinExistence type="inferred from homology"/>
<dbReference type="GO" id="GO:0005737">
    <property type="term" value="C:cytoplasm"/>
    <property type="evidence" value="ECO:0007669"/>
    <property type="project" value="TreeGrafter"/>
</dbReference>
<comment type="similarity">
    <text evidence="1">Belongs to the SIN1 family.</text>
</comment>
<dbReference type="PANTHER" id="PTHR13335">
    <property type="entry name" value="TARGET OF RAPAMYCIN COMPLEX 2 SUBUNIT MAPKAP1"/>
    <property type="match status" value="1"/>
</dbReference>
<dbReference type="GO" id="GO:0031932">
    <property type="term" value="C:TORC2 complex"/>
    <property type="evidence" value="ECO:0007669"/>
    <property type="project" value="InterPro"/>
</dbReference>
<dbReference type="InterPro" id="IPR011993">
    <property type="entry name" value="PH-like_dom_sf"/>
</dbReference>
<dbReference type="Proteomes" id="UP000663845">
    <property type="component" value="Unassembled WGS sequence"/>
</dbReference>
<gene>
    <name evidence="4" type="ORF">JYZ213_LOCUS3443</name>
</gene>
<dbReference type="Pfam" id="PF16978">
    <property type="entry name" value="CRIM"/>
    <property type="match status" value="1"/>
</dbReference>